<dbReference type="AlphaFoldDB" id="A0AA41QSC0"/>
<organism evidence="1 2">
    <name type="scientific">Paradevosia shaoguanensis</name>
    <dbReference type="NCBI Taxonomy" id="1335043"/>
    <lineage>
        <taxon>Bacteria</taxon>
        <taxon>Pseudomonadati</taxon>
        <taxon>Pseudomonadota</taxon>
        <taxon>Alphaproteobacteria</taxon>
        <taxon>Hyphomicrobiales</taxon>
        <taxon>Devosiaceae</taxon>
        <taxon>Paradevosia</taxon>
    </lineage>
</organism>
<evidence type="ECO:0000313" key="1">
    <source>
        <dbReference type="EMBL" id="MCI0129114.1"/>
    </source>
</evidence>
<evidence type="ECO:0000313" key="2">
    <source>
        <dbReference type="Proteomes" id="UP001156140"/>
    </source>
</evidence>
<dbReference type="RefSeq" id="WP_281737080.1">
    <property type="nucleotide sequence ID" value="NZ_JAKETQ010000004.1"/>
</dbReference>
<proteinExistence type="predicted"/>
<dbReference type="EMBL" id="JALAZD010000004">
    <property type="protein sequence ID" value="MCI0129114.1"/>
    <property type="molecule type" value="Genomic_DNA"/>
</dbReference>
<protein>
    <submittedName>
        <fullName evidence="1">DUF935 domain-containing protein</fullName>
    </submittedName>
</protein>
<accession>A0AA41QSC0</accession>
<reference evidence="1" key="1">
    <citation type="submission" date="2022-03" db="EMBL/GenBank/DDBJ databases">
        <title>The complete genome sequence of a Methyloterrigena soli.</title>
        <authorList>
            <person name="Zi Z."/>
        </authorList>
    </citation>
    <scope>NUCLEOTIDE SEQUENCE</scope>
    <source>
        <strain evidence="1">M48</strain>
    </source>
</reference>
<sequence>MAVYQGLIDKHGRQIEKRLLTTEIAGPTISGVRSPITNYPSEGLNPVRLANILKEADRGEPLRYLELAEQIEEKDPHYLGVLGTRRRQVSQLEITVEAASTDAEDEKDAEMVREWLKRDELTDELFNMLDAIGKGYSFTEIMWSTDLGTWTPEVLEWRDPRGFAFDRDGVTPLLIAEGGQHEPLLPYKFIHTIIRAKSGLPIRSGVARVATWSYMFKAFTNRDWAIFVQTFGQPIRIGKYGANPSQDDMTKLFSAVANIAGDCAAIIPESMKIEFVESKTISSSGDLYERRVDHLDRQVSKAVLGQTATTDAIAGGHAVGKEHRKVQEDIERADAKAMSAVLNRDLIRPWIWLRRGADHDRFPRLRIGRPDEKDVQQTVNGVEKLVKLGFKVKTQELYDLLQLSKPGDGDEVLGGVVEPPAPTPGLANPALQLAGATKPDPADALALDAALAAAQGNDEMFELMRDIIMGATSFEEVKREVAAISPTTPLTATSVALQQAMVIARLLGRQEILDGA</sequence>
<name>A0AA41QSC0_9HYPH</name>
<dbReference type="InterPro" id="IPR009279">
    <property type="entry name" value="Portal_Mu"/>
</dbReference>
<dbReference type="Pfam" id="PF06074">
    <property type="entry name" value="Portal_Mu"/>
    <property type="match status" value="1"/>
</dbReference>
<dbReference type="Proteomes" id="UP001156140">
    <property type="component" value="Unassembled WGS sequence"/>
</dbReference>
<keyword evidence="2" id="KW-1185">Reference proteome</keyword>
<comment type="caution">
    <text evidence="1">The sequence shown here is derived from an EMBL/GenBank/DDBJ whole genome shotgun (WGS) entry which is preliminary data.</text>
</comment>
<gene>
    <name evidence="1" type="ORF">ML536_19960</name>
</gene>